<comment type="catalytic activity">
    <reaction evidence="13 14">
        <text>a di-trans,poly-cis-dolichyl beta-D-mannosyl phosphate + L-seryl-[protein] = 3-O-(alpha-D-mannosyl)-L-seryl-[protein] + a di-trans,poly-cis-dolichyl phosphate + H(+)</text>
        <dbReference type="Rhea" id="RHEA:17377"/>
        <dbReference type="Rhea" id="RHEA-COMP:9863"/>
        <dbReference type="Rhea" id="RHEA-COMP:13546"/>
        <dbReference type="Rhea" id="RHEA-COMP:19498"/>
        <dbReference type="Rhea" id="RHEA-COMP:19501"/>
        <dbReference type="ChEBI" id="CHEBI:15378"/>
        <dbReference type="ChEBI" id="CHEBI:29999"/>
        <dbReference type="ChEBI" id="CHEBI:57683"/>
        <dbReference type="ChEBI" id="CHEBI:58211"/>
        <dbReference type="ChEBI" id="CHEBI:137321"/>
        <dbReference type="EC" id="2.4.1.109"/>
    </reaction>
</comment>
<dbReference type="Pfam" id="PF16192">
    <property type="entry name" value="PMT_4TMC"/>
    <property type="match status" value="1"/>
</dbReference>
<dbReference type="EC" id="2.4.1.109" evidence="4 14"/>
<evidence type="ECO:0000313" key="16">
    <source>
        <dbReference type="EMBL" id="TIA90306.1"/>
    </source>
</evidence>
<dbReference type="EMBL" id="SPNW01000020">
    <property type="protein sequence ID" value="TIA90306.1"/>
    <property type="molecule type" value="Genomic_DNA"/>
</dbReference>
<keyword evidence="7 14" id="KW-0812">Transmembrane</keyword>
<feature type="domain" description="MIR" evidence="15">
    <location>
        <begin position="433"/>
        <end position="489"/>
    </location>
</feature>
<dbReference type="InterPro" id="IPR003342">
    <property type="entry name" value="ArnT-like_N"/>
</dbReference>
<dbReference type="PANTHER" id="PTHR10050:SF46">
    <property type="entry name" value="PROTEIN O-MANNOSYL-TRANSFERASE 2"/>
    <property type="match status" value="1"/>
</dbReference>
<evidence type="ECO:0000256" key="6">
    <source>
        <dbReference type="ARBA" id="ARBA00022679"/>
    </source>
</evidence>
<name>A0A4T0FTP2_9BASI</name>
<feature type="domain" description="MIR" evidence="15">
    <location>
        <begin position="500"/>
        <end position="558"/>
    </location>
</feature>
<reference evidence="16 17" key="1">
    <citation type="submission" date="2019-03" db="EMBL/GenBank/DDBJ databases">
        <title>Sequencing 23 genomes of Wallemia ichthyophaga.</title>
        <authorList>
            <person name="Gostincar C."/>
        </authorList>
    </citation>
    <scope>NUCLEOTIDE SEQUENCE [LARGE SCALE GENOMIC DNA]</scope>
    <source>
        <strain evidence="16 17">EXF-5753</strain>
    </source>
</reference>
<feature type="transmembrane region" description="Helical" evidence="14">
    <location>
        <begin position="191"/>
        <end position="221"/>
    </location>
</feature>
<dbReference type="Pfam" id="PF02366">
    <property type="entry name" value="PMT"/>
    <property type="match status" value="1"/>
</dbReference>
<dbReference type="FunFam" id="2.80.10.50:FF:000012">
    <property type="entry name" value="Protein O-mannosyl-transferase 1"/>
    <property type="match status" value="1"/>
</dbReference>
<evidence type="ECO:0000256" key="2">
    <source>
        <dbReference type="ARBA" id="ARBA00004922"/>
    </source>
</evidence>
<organism evidence="16 17">
    <name type="scientific">Wallemia hederae</name>
    <dbReference type="NCBI Taxonomy" id="1540922"/>
    <lineage>
        <taxon>Eukaryota</taxon>
        <taxon>Fungi</taxon>
        <taxon>Dikarya</taxon>
        <taxon>Basidiomycota</taxon>
        <taxon>Wallemiomycotina</taxon>
        <taxon>Wallemiomycetes</taxon>
        <taxon>Wallemiales</taxon>
        <taxon>Wallemiaceae</taxon>
        <taxon>Wallemia</taxon>
    </lineage>
</organism>
<evidence type="ECO:0000256" key="7">
    <source>
        <dbReference type="ARBA" id="ARBA00022692"/>
    </source>
</evidence>
<feature type="transmembrane region" description="Helical" evidence="14">
    <location>
        <begin position="241"/>
        <end position="274"/>
    </location>
</feature>
<keyword evidence="17" id="KW-1185">Reference proteome</keyword>
<evidence type="ECO:0000256" key="14">
    <source>
        <dbReference type="RuleBase" id="RU367007"/>
    </source>
</evidence>
<dbReference type="Proteomes" id="UP000310189">
    <property type="component" value="Unassembled WGS sequence"/>
</dbReference>
<dbReference type="Gene3D" id="2.80.10.50">
    <property type="match status" value="1"/>
</dbReference>
<evidence type="ECO:0000256" key="10">
    <source>
        <dbReference type="ARBA" id="ARBA00022989"/>
    </source>
</evidence>
<evidence type="ECO:0000259" key="15">
    <source>
        <dbReference type="PROSITE" id="PS50919"/>
    </source>
</evidence>
<dbReference type="PANTHER" id="PTHR10050">
    <property type="entry name" value="DOLICHYL-PHOSPHATE-MANNOSE--PROTEIN MANNOSYLTRANSFERASE"/>
    <property type="match status" value="1"/>
</dbReference>
<dbReference type="GO" id="GO:0005789">
    <property type="term" value="C:endoplasmic reticulum membrane"/>
    <property type="evidence" value="ECO:0007669"/>
    <property type="project" value="UniProtKB-SubCell"/>
</dbReference>
<keyword evidence="10 14" id="KW-1133">Transmembrane helix</keyword>
<evidence type="ECO:0000313" key="17">
    <source>
        <dbReference type="Proteomes" id="UP000310189"/>
    </source>
</evidence>
<keyword evidence="6 14" id="KW-0808">Transferase</keyword>
<feature type="transmembrane region" description="Helical" evidence="14">
    <location>
        <begin position="700"/>
        <end position="720"/>
    </location>
</feature>
<feature type="transmembrane region" description="Helical" evidence="14">
    <location>
        <begin position="732"/>
        <end position="751"/>
    </location>
</feature>
<keyword evidence="8" id="KW-0677">Repeat</keyword>
<evidence type="ECO:0000256" key="1">
    <source>
        <dbReference type="ARBA" id="ARBA00004477"/>
    </source>
</evidence>
<comment type="similarity">
    <text evidence="3 14">Belongs to the glycosyltransferase 39 family.</text>
</comment>
<feature type="transmembrane region" description="Helical" evidence="14">
    <location>
        <begin position="636"/>
        <end position="654"/>
    </location>
</feature>
<comment type="function">
    <text evidence="14">Transfers mannose from Dol-P-mannose to Ser or Thr residues on proteins.</text>
</comment>
<accession>A0A4T0FTP2</accession>
<comment type="catalytic activity">
    <reaction evidence="12 14">
        <text>a di-trans,poly-cis-dolichyl beta-D-mannosyl phosphate + L-threonyl-[protein] = 3-O-(alpha-D-mannosyl)-L-threonyl-[protein] + a di-trans,poly-cis-dolichyl phosphate + H(+)</text>
        <dbReference type="Rhea" id="RHEA:53396"/>
        <dbReference type="Rhea" id="RHEA-COMP:11060"/>
        <dbReference type="Rhea" id="RHEA-COMP:13547"/>
        <dbReference type="Rhea" id="RHEA-COMP:19498"/>
        <dbReference type="Rhea" id="RHEA-COMP:19501"/>
        <dbReference type="ChEBI" id="CHEBI:15378"/>
        <dbReference type="ChEBI" id="CHEBI:30013"/>
        <dbReference type="ChEBI" id="CHEBI:57683"/>
        <dbReference type="ChEBI" id="CHEBI:58211"/>
        <dbReference type="ChEBI" id="CHEBI:137323"/>
        <dbReference type="EC" id="2.4.1.109"/>
    </reaction>
</comment>
<dbReference type="InterPro" id="IPR036300">
    <property type="entry name" value="MIR_dom_sf"/>
</dbReference>
<dbReference type="AlphaFoldDB" id="A0A4T0FTP2"/>
<dbReference type="SUPFAM" id="SSF82109">
    <property type="entry name" value="MIR domain"/>
    <property type="match status" value="1"/>
</dbReference>
<evidence type="ECO:0000256" key="12">
    <source>
        <dbReference type="ARBA" id="ARBA00045085"/>
    </source>
</evidence>
<dbReference type="OrthoDB" id="292747at2759"/>
<comment type="caution">
    <text evidence="16">The sequence shown here is derived from an EMBL/GenBank/DDBJ whole genome shotgun (WGS) entry which is preliminary data.</text>
</comment>
<evidence type="ECO:0000256" key="11">
    <source>
        <dbReference type="ARBA" id="ARBA00023136"/>
    </source>
</evidence>
<evidence type="ECO:0000256" key="4">
    <source>
        <dbReference type="ARBA" id="ARBA00012839"/>
    </source>
</evidence>
<comment type="subcellular location">
    <subcellularLocation>
        <location evidence="1 14">Endoplasmic reticulum membrane</location>
        <topology evidence="1 14">Multi-pass membrane protein</topology>
    </subcellularLocation>
</comment>
<dbReference type="InterPro" id="IPR032421">
    <property type="entry name" value="PMT_4TMC"/>
</dbReference>
<proteinExistence type="inferred from homology"/>
<feature type="domain" description="MIR" evidence="15">
    <location>
        <begin position="348"/>
        <end position="402"/>
    </location>
</feature>
<keyword evidence="11 14" id="KW-0472">Membrane</keyword>
<protein>
    <recommendedName>
        <fullName evidence="4 14">Dolichyl-phosphate-mannose--protein mannosyltransferase</fullName>
        <ecNumber evidence="4 14">2.4.1.109</ecNumber>
    </recommendedName>
</protein>
<dbReference type="InterPro" id="IPR016093">
    <property type="entry name" value="MIR_motif"/>
</dbReference>
<evidence type="ECO:0000256" key="3">
    <source>
        <dbReference type="ARBA" id="ARBA00007222"/>
    </source>
</evidence>
<dbReference type="GO" id="GO:0004169">
    <property type="term" value="F:dolichyl-phosphate-mannose-protein mannosyltransferase activity"/>
    <property type="evidence" value="ECO:0007669"/>
    <property type="project" value="UniProtKB-UniRule"/>
</dbReference>
<feature type="transmembrane region" description="Helical" evidence="14">
    <location>
        <begin position="159"/>
        <end position="179"/>
    </location>
</feature>
<evidence type="ECO:0000256" key="9">
    <source>
        <dbReference type="ARBA" id="ARBA00022824"/>
    </source>
</evidence>
<keyword evidence="9 14" id="KW-0256">Endoplasmic reticulum</keyword>
<gene>
    <name evidence="16" type="ORF">E3P99_01636</name>
</gene>
<dbReference type="Pfam" id="PF02815">
    <property type="entry name" value="MIR"/>
    <property type="match status" value="1"/>
</dbReference>
<evidence type="ECO:0000256" key="13">
    <source>
        <dbReference type="ARBA" id="ARBA00045102"/>
    </source>
</evidence>
<comment type="pathway">
    <text evidence="2 14">Protein modification; protein glycosylation.</text>
</comment>
<dbReference type="SMART" id="SM00472">
    <property type="entry name" value="MIR"/>
    <property type="match status" value="3"/>
</dbReference>
<feature type="transmembrane region" description="Helical" evidence="14">
    <location>
        <begin position="295"/>
        <end position="314"/>
    </location>
</feature>
<evidence type="ECO:0000256" key="8">
    <source>
        <dbReference type="ARBA" id="ARBA00022737"/>
    </source>
</evidence>
<sequence length="777" mass="89901">MDELPAPYKMNETIKRRKPAVELEELQPEGDSSYDKMDKEQLFISRRRQVQVPRKKNDGWLSDVMPTRDELKPHITPLIYTVLSALTRLLWINYEPSVVWDEAHFGKFGSYYLKRSFYFDVHPPLGKMLVGLAGALSGYNGSFEFKSGEPYPDDLNYGIFRGYLASFGVLIVPLAWYTANELHLTKRTCHLVTLMVLFDTALATISRFILLDSMLLFFTFTTVFFLTKFHNERHDAFGFDWWMWLILTGVSIGCVCSVKWVGLFVTAVVGLYTISELWEKLGDLNLPKRTYTYHWLARIACLILIPIIVYVASFKAHFAILNRSGTGDAQMSSLFQANLKGNKFYKSPLEVAYGSKITLKQMGYGGGLLHSHVQNFPLGSLQGQVTCYHYQDDNNQFNVLPTLDQARIDEMEAANRGDDIEDADEHALNNTDIRFLHSGDTIRLQHVPYSRYIHAHDIPAPLSRLDYEVAAFGESSEDDTNDNWVIEVVDDVFRGRLSSNDRIHSLTTRLRFRNKNLGCYLKAANRNLPEWGFKQIEVTCTKENNPSDDHTYWNVESHWNDRLPKGKKSQYKTSFVKDFWHLNIAMMMSNNALIPNPDKEDILASKPTDWPFLKLGLRMNGWGEHNTKYYLIGNPVVWWTSSVAVAMFAIVSLYHTVRERRRVRDITKHELEHFVYVGMVAFGGWFFHYAPFLIMGRVTYLHHYLPALYFAILVLGLVLDHTLMRRNIPERFKWFVFAVLAINTVVTFYHFRGVVFGMTGPIAQHKHLRWRGSWNIY</sequence>
<feature type="transmembrane region" description="Helical" evidence="14">
    <location>
        <begin position="674"/>
        <end position="694"/>
    </location>
</feature>
<dbReference type="UniPathway" id="UPA00378"/>
<dbReference type="InterPro" id="IPR027005">
    <property type="entry name" value="PMT-like"/>
</dbReference>
<evidence type="ECO:0000256" key="5">
    <source>
        <dbReference type="ARBA" id="ARBA00022676"/>
    </source>
</evidence>
<dbReference type="PROSITE" id="PS50919">
    <property type="entry name" value="MIR"/>
    <property type="match status" value="3"/>
</dbReference>
<keyword evidence="5 14" id="KW-0328">Glycosyltransferase</keyword>